<accession>A0A1I7XM23</accession>
<sequence length="144" mass="15787">MPNIICQQQPDEGGDQDDSIPPLSWKLSSRLVSLMFVGLFTILTVFLPLAFSQFCDSGYSDLNGGTPCDRNSYCQFHGGSAYQCVKGYCCKKNGFCSVNEISIGGVCHRLSAEDGPCIFTAQCQPNGLVCTNGFCRRETPYQNR</sequence>
<keyword evidence="2" id="KW-1185">Reference proteome</keyword>
<proteinExistence type="predicted"/>
<feature type="transmembrane region" description="Helical" evidence="1">
    <location>
        <begin position="31"/>
        <end position="51"/>
    </location>
</feature>
<evidence type="ECO:0000313" key="2">
    <source>
        <dbReference type="Proteomes" id="UP000095283"/>
    </source>
</evidence>
<keyword evidence="1" id="KW-1133">Transmembrane helix</keyword>
<keyword evidence="1" id="KW-0812">Transmembrane</keyword>
<protein>
    <submittedName>
        <fullName evidence="3">CC domain-containing protein</fullName>
    </submittedName>
</protein>
<name>A0A1I7XM23_HETBA</name>
<dbReference type="WBParaSite" id="Hba_18362">
    <property type="protein sequence ID" value="Hba_18362"/>
    <property type="gene ID" value="Hba_18362"/>
</dbReference>
<dbReference type="Proteomes" id="UP000095283">
    <property type="component" value="Unplaced"/>
</dbReference>
<organism evidence="2 3">
    <name type="scientific">Heterorhabditis bacteriophora</name>
    <name type="common">Entomopathogenic nematode worm</name>
    <dbReference type="NCBI Taxonomy" id="37862"/>
    <lineage>
        <taxon>Eukaryota</taxon>
        <taxon>Metazoa</taxon>
        <taxon>Ecdysozoa</taxon>
        <taxon>Nematoda</taxon>
        <taxon>Chromadorea</taxon>
        <taxon>Rhabditida</taxon>
        <taxon>Rhabditina</taxon>
        <taxon>Rhabditomorpha</taxon>
        <taxon>Strongyloidea</taxon>
        <taxon>Heterorhabditidae</taxon>
        <taxon>Heterorhabditis</taxon>
    </lineage>
</organism>
<keyword evidence="1" id="KW-0472">Membrane</keyword>
<dbReference type="AlphaFoldDB" id="A0A1I7XM23"/>
<reference evidence="3" key="1">
    <citation type="submission" date="2016-11" db="UniProtKB">
        <authorList>
            <consortium name="WormBaseParasite"/>
        </authorList>
    </citation>
    <scope>IDENTIFICATION</scope>
</reference>
<evidence type="ECO:0000256" key="1">
    <source>
        <dbReference type="SAM" id="Phobius"/>
    </source>
</evidence>
<evidence type="ECO:0000313" key="3">
    <source>
        <dbReference type="WBParaSite" id="Hba_18362"/>
    </source>
</evidence>